<dbReference type="Gene3D" id="3.40.430.10">
    <property type="entry name" value="Dihydrofolate Reductase, subunit A"/>
    <property type="match status" value="1"/>
</dbReference>
<sequence length="190" mass="20539">MRQLHASSLMSLDGVVQDPGGFGETDQGGWALPYFDEEAVRDSMAALAAADTFLCGRVTYELLSRAWSGNTGPYPDMINAMPKLVASKTLSEPLTWNATVIDGDPVEHLTALKQRPGKDIVMYGSPTLMHTLMQHDLVDTFKVTLMPLVLGSGSRLFLDGAVPKTLDLVETKPLRSGAVMLTYRRGSAPA</sequence>
<protein>
    <submittedName>
        <fullName evidence="2">Dihydrofolate reductase</fullName>
    </submittedName>
</protein>
<dbReference type="PANTHER" id="PTHR38011:SF2">
    <property type="entry name" value="BIFUNCTIONAL DEAMINASE-REDUCTASE DOMAIN PROTEIN"/>
    <property type="match status" value="1"/>
</dbReference>
<keyword evidence="3" id="KW-1185">Reference proteome</keyword>
<dbReference type="OrthoDB" id="3471694at2"/>
<dbReference type="RefSeq" id="WP_133854186.1">
    <property type="nucleotide sequence ID" value="NZ_SNXZ01000011.1"/>
</dbReference>
<accession>A0A4R6RUY7</accession>
<dbReference type="EMBL" id="SNXZ01000011">
    <property type="protein sequence ID" value="TDP89906.1"/>
    <property type="molecule type" value="Genomic_DNA"/>
</dbReference>
<dbReference type="InterPro" id="IPR024072">
    <property type="entry name" value="DHFR-like_dom_sf"/>
</dbReference>
<evidence type="ECO:0000259" key="1">
    <source>
        <dbReference type="Pfam" id="PF01872"/>
    </source>
</evidence>
<dbReference type="GO" id="GO:0009231">
    <property type="term" value="P:riboflavin biosynthetic process"/>
    <property type="evidence" value="ECO:0007669"/>
    <property type="project" value="InterPro"/>
</dbReference>
<dbReference type="GO" id="GO:0008703">
    <property type="term" value="F:5-amino-6-(5-phosphoribosylamino)uracil reductase activity"/>
    <property type="evidence" value="ECO:0007669"/>
    <property type="project" value="InterPro"/>
</dbReference>
<feature type="domain" description="Bacterial bifunctional deaminase-reductase C-terminal" evidence="1">
    <location>
        <begin position="5"/>
        <end position="178"/>
    </location>
</feature>
<evidence type="ECO:0000313" key="2">
    <source>
        <dbReference type="EMBL" id="TDP89906.1"/>
    </source>
</evidence>
<dbReference type="Proteomes" id="UP000295444">
    <property type="component" value="Unassembled WGS sequence"/>
</dbReference>
<proteinExistence type="predicted"/>
<dbReference type="AlphaFoldDB" id="A0A4R6RUY7"/>
<comment type="caution">
    <text evidence="2">The sequence shown here is derived from an EMBL/GenBank/DDBJ whole genome shotgun (WGS) entry which is preliminary data.</text>
</comment>
<dbReference type="PANTHER" id="PTHR38011">
    <property type="entry name" value="DIHYDROFOLATE REDUCTASE FAMILY PROTEIN (AFU_ORTHOLOGUE AFUA_8G06820)"/>
    <property type="match status" value="1"/>
</dbReference>
<dbReference type="SUPFAM" id="SSF53597">
    <property type="entry name" value="Dihydrofolate reductase-like"/>
    <property type="match status" value="1"/>
</dbReference>
<dbReference type="InterPro" id="IPR050765">
    <property type="entry name" value="Riboflavin_Biosynth_HTPR"/>
</dbReference>
<name>A0A4R6RUY7_LABRH</name>
<reference evidence="2 3" key="1">
    <citation type="submission" date="2019-03" db="EMBL/GenBank/DDBJ databases">
        <title>Genomic Encyclopedia of Type Strains, Phase IV (KMG-IV): sequencing the most valuable type-strain genomes for metagenomic binning, comparative biology and taxonomic classification.</title>
        <authorList>
            <person name="Goeker M."/>
        </authorList>
    </citation>
    <scope>NUCLEOTIDE SEQUENCE [LARGE SCALE GENOMIC DNA]</scope>
    <source>
        <strain evidence="2 3">DSM 45361</strain>
    </source>
</reference>
<dbReference type="InterPro" id="IPR002734">
    <property type="entry name" value="RibDG_C"/>
</dbReference>
<organism evidence="2 3">
    <name type="scientific">Labedaea rhizosphaerae</name>
    <dbReference type="NCBI Taxonomy" id="598644"/>
    <lineage>
        <taxon>Bacteria</taxon>
        <taxon>Bacillati</taxon>
        <taxon>Actinomycetota</taxon>
        <taxon>Actinomycetes</taxon>
        <taxon>Pseudonocardiales</taxon>
        <taxon>Pseudonocardiaceae</taxon>
        <taxon>Labedaea</taxon>
    </lineage>
</organism>
<dbReference type="Pfam" id="PF01872">
    <property type="entry name" value="RibD_C"/>
    <property type="match status" value="1"/>
</dbReference>
<gene>
    <name evidence="2" type="ORF">EV186_11132</name>
</gene>
<evidence type="ECO:0000313" key="3">
    <source>
        <dbReference type="Proteomes" id="UP000295444"/>
    </source>
</evidence>